<keyword evidence="10 14" id="KW-0186">Copper</keyword>
<evidence type="ECO:0000259" key="16">
    <source>
        <dbReference type="PROSITE" id="PS50857"/>
    </source>
</evidence>
<dbReference type="GO" id="GO:1902495">
    <property type="term" value="C:transmembrane transporter complex"/>
    <property type="evidence" value="ECO:0007669"/>
    <property type="project" value="UniProtKB-ARBA"/>
</dbReference>
<evidence type="ECO:0000256" key="11">
    <source>
        <dbReference type="ARBA" id="ARBA00023128"/>
    </source>
</evidence>
<dbReference type="AlphaFoldDB" id="A0A0L9TGC6"/>
<dbReference type="Gene3D" id="2.60.40.420">
    <property type="entry name" value="Cupredoxins - blue copper proteins"/>
    <property type="match status" value="1"/>
</dbReference>
<evidence type="ECO:0000256" key="6">
    <source>
        <dbReference type="ARBA" id="ARBA00022723"/>
    </source>
</evidence>
<dbReference type="PANTHER" id="PTHR22888:SF9">
    <property type="entry name" value="CYTOCHROME C OXIDASE SUBUNIT 2"/>
    <property type="match status" value="1"/>
</dbReference>
<dbReference type="FunFam" id="2.60.40.420:FF:000001">
    <property type="entry name" value="Cytochrome c oxidase subunit 2"/>
    <property type="match status" value="1"/>
</dbReference>
<keyword evidence="8 14" id="KW-0249">Electron transport</keyword>
<dbReference type="PRINTS" id="PR01166">
    <property type="entry name" value="CYCOXIDASEII"/>
</dbReference>
<evidence type="ECO:0000256" key="10">
    <source>
        <dbReference type="ARBA" id="ARBA00023008"/>
    </source>
</evidence>
<evidence type="ECO:0000313" key="18">
    <source>
        <dbReference type="EMBL" id="KAG2398401.1"/>
    </source>
</evidence>
<organism evidence="19 20">
    <name type="scientific">Phaseolus angularis</name>
    <name type="common">Azuki bean</name>
    <name type="synonym">Vigna angularis</name>
    <dbReference type="NCBI Taxonomy" id="3914"/>
    <lineage>
        <taxon>Eukaryota</taxon>
        <taxon>Viridiplantae</taxon>
        <taxon>Streptophyta</taxon>
        <taxon>Embryophyta</taxon>
        <taxon>Tracheophyta</taxon>
        <taxon>Spermatophyta</taxon>
        <taxon>Magnoliopsida</taxon>
        <taxon>eudicotyledons</taxon>
        <taxon>Gunneridae</taxon>
        <taxon>Pentapetalae</taxon>
        <taxon>rosids</taxon>
        <taxon>fabids</taxon>
        <taxon>Fabales</taxon>
        <taxon>Fabaceae</taxon>
        <taxon>Papilionoideae</taxon>
        <taxon>50 kb inversion clade</taxon>
        <taxon>NPAAA clade</taxon>
        <taxon>indigoferoid/millettioid clade</taxon>
        <taxon>Phaseoleae</taxon>
        <taxon>Vigna</taxon>
    </lineage>
</organism>
<dbReference type="PROSITE" id="PS00078">
    <property type="entry name" value="COX2"/>
    <property type="match status" value="1"/>
</dbReference>
<dbReference type="Pfam" id="PF00116">
    <property type="entry name" value="COX2"/>
    <property type="match status" value="1"/>
</dbReference>
<reference evidence="20" key="1">
    <citation type="journal article" date="2015" name="Proc. Natl. Acad. Sci. U.S.A.">
        <title>Genome sequencing of adzuki bean (Vigna angularis) provides insight into high starch and low fat accumulation and domestication.</title>
        <authorList>
            <person name="Yang K."/>
            <person name="Tian Z."/>
            <person name="Chen C."/>
            <person name="Luo L."/>
            <person name="Zhao B."/>
            <person name="Wang Z."/>
            <person name="Yu L."/>
            <person name="Li Y."/>
            <person name="Sun Y."/>
            <person name="Li W."/>
            <person name="Chen Y."/>
            <person name="Li Y."/>
            <person name="Zhang Y."/>
            <person name="Ai D."/>
            <person name="Zhao J."/>
            <person name="Shang C."/>
            <person name="Ma Y."/>
            <person name="Wu B."/>
            <person name="Wang M."/>
            <person name="Gao L."/>
            <person name="Sun D."/>
            <person name="Zhang P."/>
            <person name="Guo F."/>
            <person name="Wang W."/>
            <person name="Li Y."/>
            <person name="Wang J."/>
            <person name="Varshney R.K."/>
            <person name="Wang J."/>
            <person name="Ling H.Q."/>
            <person name="Wan P."/>
        </authorList>
    </citation>
    <scope>NUCLEOTIDE SEQUENCE</scope>
    <source>
        <strain evidence="20">cv. Jingnong 6</strain>
    </source>
</reference>
<dbReference type="PANTHER" id="PTHR22888">
    <property type="entry name" value="CYTOCHROME C OXIDASE, SUBUNIT II"/>
    <property type="match status" value="1"/>
</dbReference>
<dbReference type="EMBL" id="JABFOF010000004">
    <property type="protein sequence ID" value="KAG2398401.1"/>
    <property type="molecule type" value="Genomic_DNA"/>
</dbReference>
<reference evidence="18 21" key="3">
    <citation type="submission" date="2020-05" db="EMBL/GenBank/DDBJ databases">
        <title>Vigna angularis (adzuki bean) Var. LongXiaoDou No. 4 denovo assembly.</title>
        <authorList>
            <person name="Xiang H."/>
        </authorList>
    </citation>
    <scope>NUCLEOTIDE SEQUENCE [LARGE SCALE GENOMIC DNA]</scope>
    <source>
        <tissue evidence="18">Leaf</tissue>
    </source>
</reference>
<evidence type="ECO:0000313" key="20">
    <source>
        <dbReference type="Proteomes" id="UP000053144"/>
    </source>
</evidence>
<dbReference type="SUPFAM" id="SSF49503">
    <property type="entry name" value="Cupredoxins"/>
    <property type="match status" value="1"/>
</dbReference>
<evidence type="ECO:0000256" key="14">
    <source>
        <dbReference type="RuleBase" id="RU000457"/>
    </source>
</evidence>
<comment type="function">
    <text evidence="14">Component of the cytochrome c oxidase, the last enzyme in the mitochondrial electron transport chain which drives oxidative phosphorylation. The respiratory chain contains 3 multisubunit complexes succinate dehydrogenase (complex II, CII), ubiquinol-cytochrome c oxidoreductase (cytochrome b-c1 complex, complex III, CIII) and cytochrome c oxidase (complex IV, CIV), that cooperate to transfer electrons derived from NADH and succinate to molecular oxygen, creating an electrochemical gradient over the inner membrane that drives transmembrane transport and the ATP synthase. Cytochrome c oxidase is the component of the respiratory chain that catalyzes the reduction of oxygen to water. Electrons originating from reduced cytochrome c in the intermembrane space (IMS) are transferred via the dinuclear copper A center (CU(A)) of subunit 2 and heme A of subunit 1 to the active site in subunit 1, a binuclear center (BNC) formed by heme A3 and copper B (CU(B)). The BNC reduces molecular oxygen to 2 water molecules using 4 electrons from cytochrome c in the IMS and 4 protons from the mitochondrial matrix.</text>
</comment>
<dbReference type="GO" id="GO:0042773">
    <property type="term" value="P:ATP synthesis coupled electron transport"/>
    <property type="evidence" value="ECO:0007669"/>
    <property type="project" value="TreeGrafter"/>
</dbReference>
<keyword evidence="5 14" id="KW-0812">Transmembrane</keyword>
<dbReference type="CDD" id="cd13912">
    <property type="entry name" value="CcO_II_C"/>
    <property type="match status" value="1"/>
</dbReference>
<keyword evidence="11 14" id="KW-0496">Mitochondrion</keyword>
<dbReference type="FunFam" id="1.10.287.90:FF:000004">
    <property type="entry name" value="Cytochrome c oxidase subunit 2"/>
    <property type="match status" value="1"/>
</dbReference>
<reference evidence="19" key="2">
    <citation type="submission" date="2015-02" db="EMBL/GenBank/DDBJ databases">
        <authorList>
            <person name="Chooi Y.-H."/>
        </authorList>
    </citation>
    <scope>NUCLEOTIDE SEQUENCE</scope>
    <source>
        <tissue evidence="19">Seedling</tissue>
    </source>
</reference>
<keyword evidence="7" id="KW-1278">Translocase</keyword>
<dbReference type="Gene3D" id="1.10.287.90">
    <property type="match status" value="1"/>
</dbReference>
<evidence type="ECO:0000256" key="5">
    <source>
        <dbReference type="ARBA" id="ARBA00022692"/>
    </source>
</evidence>
<evidence type="ECO:0000256" key="9">
    <source>
        <dbReference type="ARBA" id="ARBA00022989"/>
    </source>
</evidence>
<keyword evidence="9 15" id="KW-1133">Transmembrane helix</keyword>
<gene>
    <name evidence="18" type="ORF">HKW66_Vig0091180</name>
    <name evidence="19" type="ORF">LR48_Vigan635s010400</name>
</gene>
<dbReference type="InterPro" id="IPR001505">
    <property type="entry name" value="Copper_CuA"/>
</dbReference>
<dbReference type="PROSITE" id="PS50857">
    <property type="entry name" value="COX2_CUA"/>
    <property type="match status" value="1"/>
</dbReference>
<keyword evidence="3 14" id="KW-0813">Transport</keyword>
<dbReference type="InterPro" id="IPR045187">
    <property type="entry name" value="CcO_II"/>
</dbReference>
<dbReference type="STRING" id="3914.A0A0L9TGC6"/>
<proteinExistence type="inferred from homology"/>
<sequence>MGLLSHVRSTFVGKCCKGNFGMSRFLQSNDFQHKLILSSGKEYEHFSKRSYSSPSMTPGTESTTAITKFKMPNIGSEGFAFSSFLSTVNRNSSMINFSSCFKTPVKPEQIAANPVIRKMTTGMEKIPRALRWMCGGFPAIAFCDAPEPWQLGFQDAATPIMQGIMDLHHDIFFFLVQIAVFVLWVLSRALWCFRSKISPIPQRIVHGTTIEILWTIFPSIILMFIAIPSFTLLYSMDDVVVDPAITIKAIGHQWYWSYEYSDYNNSDEQSLAFDSYMVPEDDLELGQLRLLEVDNRVVVPAKTHLRVLITSADVLHSWAVPSLGVKCDAVPGRLNQISTFIQREGVYYGQCSEICGTNHAFMPIVVEAVSTKDYGSWVSNQIQ</sequence>
<keyword evidence="4 14" id="KW-0679">Respiratory chain</keyword>
<dbReference type="GO" id="GO:0004129">
    <property type="term" value="F:cytochrome-c oxidase activity"/>
    <property type="evidence" value="ECO:0007669"/>
    <property type="project" value="UniProtKB-EC"/>
</dbReference>
<dbReference type="NCBIfam" id="TIGR02866">
    <property type="entry name" value="CoxB"/>
    <property type="match status" value="1"/>
</dbReference>
<feature type="domain" description="Cytochrome oxidase subunit II transmembrane region profile" evidence="17">
    <location>
        <begin position="145"/>
        <end position="240"/>
    </location>
</feature>
<name>A0A0L9TGC6_PHAAN</name>
<dbReference type="InterPro" id="IPR008972">
    <property type="entry name" value="Cupredoxin"/>
</dbReference>
<dbReference type="InterPro" id="IPR014222">
    <property type="entry name" value="Cyt_c_oxidase_su2"/>
</dbReference>
<keyword evidence="12 14" id="KW-0472">Membrane</keyword>
<dbReference type="GO" id="GO:0016491">
    <property type="term" value="F:oxidoreductase activity"/>
    <property type="evidence" value="ECO:0007669"/>
    <property type="project" value="InterPro"/>
</dbReference>
<dbReference type="Proteomes" id="UP000743370">
    <property type="component" value="Unassembled WGS sequence"/>
</dbReference>
<evidence type="ECO:0000256" key="4">
    <source>
        <dbReference type="ARBA" id="ARBA00022660"/>
    </source>
</evidence>
<dbReference type="GO" id="GO:0005743">
    <property type="term" value="C:mitochondrial inner membrane"/>
    <property type="evidence" value="ECO:0007669"/>
    <property type="project" value="UniProtKB-SubCell"/>
</dbReference>
<dbReference type="GO" id="GO:1902494">
    <property type="term" value="C:catalytic complex"/>
    <property type="evidence" value="ECO:0007669"/>
    <property type="project" value="UniProtKB-ARBA"/>
</dbReference>
<feature type="transmembrane region" description="Helical" evidence="15">
    <location>
        <begin position="171"/>
        <end position="191"/>
    </location>
</feature>
<evidence type="ECO:0000313" key="19">
    <source>
        <dbReference type="EMBL" id="KOM29179.1"/>
    </source>
</evidence>
<dbReference type="KEGG" id="var:108322296"/>
<evidence type="ECO:0000256" key="15">
    <source>
        <dbReference type="SAM" id="Phobius"/>
    </source>
</evidence>
<keyword evidence="14" id="KW-0999">Mitochondrion inner membrane</keyword>
<accession>A0A0L9TGC6</accession>
<evidence type="ECO:0000256" key="3">
    <source>
        <dbReference type="ARBA" id="ARBA00022448"/>
    </source>
</evidence>
<dbReference type="PROSITE" id="PS50999">
    <property type="entry name" value="COX2_TM"/>
    <property type="match status" value="1"/>
</dbReference>
<evidence type="ECO:0000256" key="8">
    <source>
        <dbReference type="ARBA" id="ARBA00022982"/>
    </source>
</evidence>
<comment type="subcellular location">
    <subcellularLocation>
        <location evidence="14">Mitochondrion inner membrane</location>
        <topology evidence="14">Multi-pass membrane protein</topology>
    </subcellularLocation>
    <subcellularLocation>
        <location evidence="1">Mitochondrion membrane</location>
        <topology evidence="1">Multi-pass membrane protein</topology>
    </subcellularLocation>
</comment>
<evidence type="ECO:0000256" key="13">
    <source>
        <dbReference type="ARBA" id="ARBA00049512"/>
    </source>
</evidence>
<dbReference type="InterPro" id="IPR011759">
    <property type="entry name" value="Cyt_c_oxidase_su2_TM_dom"/>
</dbReference>
<dbReference type="OrthoDB" id="539285at2759"/>
<evidence type="ECO:0000256" key="7">
    <source>
        <dbReference type="ARBA" id="ARBA00022967"/>
    </source>
</evidence>
<dbReference type="SUPFAM" id="SSF81464">
    <property type="entry name" value="Cytochrome c oxidase subunit II-like, transmembrane region"/>
    <property type="match status" value="1"/>
</dbReference>
<protein>
    <recommendedName>
        <fullName evidence="14">Cytochrome c oxidase subunit 2</fullName>
    </recommendedName>
</protein>
<feature type="transmembrane region" description="Helical" evidence="15">
    <location>
        <begin position="212"/>
        <end position="234"/>
    </location>
</feature>
<dbReference type="Gramene" id="KOM29179">
    <property type="protein sequence ID" value="KOM29179"/>
    <property type="gene ID" value="LR48_Vigan635s010400"/>
</dbReference>
<evidence type="ECO:0000256" key="1">
    <source>
        <dbReference type="ARBA" id="ARBA00004225"/>
    </source>
</evidence>
<evidence type="ECO:0000313" key="21">
    <source>
        <dbReference type="Proteomes" id="UP000743370"/>
    </source>
</evidence>
<dbReference type="Pfam" id="PF02790">
    <property type="entry name" value="COX2_TM"/>
    <property type="match status" value="1"/>
</dbReference>
<dbReference type="OMA" id="WSYEYTD"/>
<comment type="cofactor">
    <cofactor evidence="14">
        <name>Cu cation</name>
        <dbReference type="ChEBI" id="CHEBI:23378"/>
    </cofactor>
    <text evidence="14">Binds a copper A center.</text>
</comment>
<dbReference type="InterPro" id="IPR002429">
    <property type="entry name" value="CcO_II-like_C"/>
</dbReference>
<dbReference type="InterPro" id="IPR034210">
    <property type="entry name" value="CcO_II_C"/>
</dbReference>
<dbReference type="GO" id="GO:0005507">
    <property type="term" value="F:copper ion binding"/>
    <property type="evidence" value="ECO:0007669"/>
    <property type="project" value="InterPro"/>
</dbReference>
<evidence type="ECO:0000256" key="12">
    <source>
        <dbReference type="ARBA" id="ARBA00023136"/>
    </source>
</evidence>
<feature type="domain" description="Cytochrome oxidase subunit II copper A binding" evidence="16">
    <location>
        <begin position="242"/>
        <end position="380"/>
    </location>
</feature>
<evidence type="ECO:0000256" key="2">
    <source>
        <dbReference type="ARBA" id="ARBA00007866"/>
    </source>
</evidence>
<dbReference type="EMBL" id="KQ258467">
    <property type="protein sequence ID" value="KOM29179.1"/>
    <property type="molecule type" value="Genomic_DNA"/>
</dbReference>
<dbReference type="InterPro" id="IPR036257">
    <property type="entry name" value="Cyt_c_oxidase_su2_TM_sf"/>
</dbReference>
<comment type="catalytic activity">
    <reaction evidence="13">
        <text>4 Fe(II)-[cytochrome c] + O2 + 8 H(+)(in) = 4 Fe(III)-[cytochrome c] + 2 H2O + 4 H(+)(out)</text>
        <dbReference type="Rhea" id="RHEA:11436"/>
        <dbReference type="Rhea" id="RHEA-COMP:10350"/>
        <dbReference type="Rhea" id="RHEA-COMP:14399"/>
        <dbReference type="ChEBI" id="CHEBI:15377"/>
        <dbReference type="ChEBI" id="CHEBI:15378"/>
        <dbReference type="ChEBI" id="CHEBI:15379"/>
        <dbReference type="ChEBI" id="CHEBI:29033"/>
        <dbReference type="ChEBI" id="CHEBI:29034"/>
        <dbReference type="EC" id="7.1.1.9"/>
    </reaction>
    <physiologicalReaction direction="left-to-right" evidence="13">
        <dbReference type="Rhea" id="RHEA:11437"/>
    </physiologicalReaction>
</comment>
<keyword evidence="6 14" id="KW-0479">Metal-binding</keyword>
<dbReference type="Proteomes" id="UP000053144">
    <property type="component" value="Unassembled WGS sequence"/>
</dbReference>
<comment type="similarity">
    <text evidence="2 14">Belongs to the cytochrome c oxidase subunit 2 family.</text>
</comment>
<evidence type="ECO:0000259" key="17">
    <source>
        <dbReference type="PROSITE" id="PS50999"/>
    </source>
</evidence>